<dbReference type="Pfam" id="PF18922">
    <property type="entry name" value="DUF5672"/>
    <property type="match status" value="1"/>
</dbReference>
<comment type="caution">
    <text evidence="2">The sequence shown here is derived from an EMBL/GenBank/DDBJ whole genome shotgun (WGS) entry which is preliminary data.</text>
</comment>
<organism evidence="2 3">
    <name type="scientific">Candidatus Burkholderia verschuerenii</name>
    <dbReference type="NCBI Taxonomy" id="242163"/>
    <lineage>
        <taxon>Bacteria</taxon>
        <taxon>Pseudomonadati</taxon>
        <taxon>Pseudomonadota</taxon>
        <taxon>Betaproteobacteria</taxon>
        <taxon>Burkholderiales</taxon>
        <taxon>Burkholderiaceae</taxon>
        <taxon>Burkholderia</taxon>
    </lineage>
</organism>
<feature type="domain" description="DUF5672" evidence="1">
    <location>
        <begin position="17"/>
        <end position="119"/>
    </location>
</feature>
<gene>
    <name evidence="2" type="ORF">BVER_02353</name>
</gene>
<evidence type="ECO:0000313" key="2">
    <source>
        <dbReference type="EMBL" id="KND57589.1"/>
    </source>
</evidence>
<dbReference type="PATRIC" id="fig|242163.4.peg.3283"/>
<protein>
    <recommendedName>
        <fullName evidence="1">DUF5672 domain-containing protein</fullName>
    </recommendedName>
</protein>
<dbReference type="AlphaFoldDB" id="A0A0L0M6L6"/>
<dbReference type="Proteomes" id="UP000036959">
    <property type="component" value="Unassembled WGS sequence"/>
</dbReference>
<accession>A0A0L0M6L6</accession>
<sequence>MWMRAFSWCGHLGRADSIVMPVLNGGFSLRSKRMLRALIDHPEVRVEVPPPEVMEAEPIEMGWFNNAINEDVQLTAVLRPQLERLGLRYAPLEVCVRFAVENAGPIYDGVDATQMFGQHGRWRRLISVDPPVMRYQASRRDVDESSFERAVRTALMARGFGIEYSEHAD</sequence>
<proteinExistence type="predicted"/>
<name>A0A0L0M6L6_9BURK</name>
<reference evidence="3" key="1">
    <citation type="submission" date="2015-06" db="EMBL/GenBank/DDBJ databases">
        <title>Comparative genomics of Burkholderia leaf nodule symbionts.</title>
        <authorList>
            <person name="Carlier A."/>
            <person name="Eberl L."/>
            <person name="Pinto-Carbo M."/>
        </authorList>
    </citation>
    <scope>NUCLEOTIDE SEQUENCE [LARGE SCALE GENOMIC DNA]</scope>
    <source>
        <strain evidence="3">UZHbot4</strain>
    </source>
</reference>
<dbReference type="InterPro" id="IPR043729">
    <property type="entry name" value="DUF5672"/>
</dbReference>
<keyword evidence="3" id="KW-1185">Reference proteome</keyword>
<evidence type="ECO:0000313" key="3">
    <source>
        <dbReference type="Proteomes" id="UP000036959"/>
    </source>
</evidence>
<dbReference type="EMBL" id="LFJJ01000232">
    <property type="protein sequence ID" value="KND57589.1"/>
    <property type="molecule type" value="Genomic_DNA"/>
</dbReference>
<evidence type="ECO:0000259" key="1">
    <source>
        <dbReference type="Pfam" id="PF18922"/>
    </source>
</evidence>